<dbReference type="CDD" id="cd06225">
    <property type="entry name" value="HAMP"/>
    <property type="match status" value="1"/>
</dbReference>
<dbReference type="AlphaFoldDB" id="G8QGU7"/>
<name>G8QGU7_AZOOP</name>
<dbReference type="FunFam" id="3.30.70.270:FF:000001">
    <property type="entry name" value="Diguanylate cyclase domain protein"/>
    <property type="match status" value="1"/>
</dbReference>
<dbReference type="CDD" id="cd12914">
    <property type="entry name" value="PDC1_DGC_like"/>
    <property type="match status" value="1"/>
</dbReference>
<feature type="domain" description="GGDEF" evidence="5">
    <location>
        <begin position="437"/>
        <end position="567"/>
    </location>
</feature>
<keyword evidence="3" id="KW-0812">Transmembrane</keyword>
<evidence type="ECO:0000313" key="6">
    <source>
        <dbReference type="EMBL" id="AEV27280.1"/>
    </source>
</evidence>
<dbReference type="EMBL" id="CP003153">
    <property type="protein sequence ID" value="AEV27280.1"/>
    <property type="molecule type" value="Genomic_DNA"/>
</dbReference>
<dbReference type="InterPro" id="IPR000160">
    <property type="entry name" value="GGDEF_dom"/>
</dbReference>
<dbReference type="InterPro" id="IPR003660">
    <property type="entry name" value="HAMP_dom"/>
</dbReference>
<dbReference type="Gene3D" id="6.10.340.10">
    <property type="match status" value="1"/>
</dbReference>
<feature type="transmembrane region" description="Helical" evidence="3">
    <location>
        <begin position="302"/>
        <end position="322"/>
    </location>
</feature>
<dbReference type="SMART" id="SM00267">
    <property type="entry name" value="GGDEF"/>
    <property type="match status" value="1"/>
</dbReference>
<evidence type="ECO:0000256" key="3">
    <source>
        <dbReference type="SAM" id="Phobius"/>
    </source>
</evidence>
<comment type="catalytic activity">
    <reaction evidence="2">
        <text>2 GTP = 3',3'-c-di-GMP + 2 diphosphate</text>
        <dbReference type="Rhea" id="RHEA:24898"/>
        <dbReference type="ChEBI" id="CHEBI:33019"/>
        <dbReference type="ChEBI" id="CHEBI:37565"/>
        <dbReference type="ChEBI" id="CHEBI:58805"/>
        <dbReference type="EC" id="2.7.7.65"/>
    </reaction>
</comment>
<accession>G8QGU7</accession>
<evidence type="ECO:0000259" key="5">
    <source>
        <dbReference type="PROSITE" id="PS50887"/>
    </source>
</evidence>
<dbReference type="eggNOG" id="COG3706">
    <property type="taxonomic scope" value="Bacteria"/>
</dbReference>
<dbReference type="InterPro" id="IPR050469">
    <property type="entry name" value="Diguanylate_Cyclase"/>
</dbReference>
<dbReference type="InterPro" id="IPR029787">
    <property type="entry name" value="Nucleotide_cyclase"/>
</dbReference>
<dbReference type="GO" id="GO:0007165">
    <property type="term" value="P:signal transduction"/>
    <property type="evidence" value="ECO:0007669"/>
    <property type="project" value="InterPro"/>
</dbReference>
<proteinExistence type="predicted"/>
<keyword evidence="3" id="KW-1133">Transmembrane helix</keyword>
<dbReference type="PROSITE" id="PS50885">
    <property type="entry name" value="HAMP"/>
    <property type="match status" value="1"/>
</dbReference>
<evidence type="ECO:0000259" key="4">
    <source>
        <dbReference type="PROSITE" id="PS50885"/>
    </source>
</evidence>
<dbReference type="HOGENOM" id="CLU_000445_134_0_4"/>
<dbReference type="SUPFAM" id="SSF55073">
    <property type="entry name" value="Nucleotide cyclase"/>
    <property type="match status" value="1"/>
</dbReference>
<evidence type="ECO:0000313" key="7">
    <source>
        <dbReference type="Proteomes" id="UP000005633"/>
    </source>
</evidence>
<feature type="domain" description="HAMP" evidence="4">
    <location>
        <begin position="323"/>
        <end position="376"/>
    </location>
</feature>
<evidence type="ECO:0000256" key="2">
    <source>
        <dbReference type="ARBA" id="ARBA00034247"/>
    </source>
</evidence>
<dbReference type="NCBIfam" id="TIGR00254">
    <property type="entry name" value="GGDEF"/>
    <property type="match status" value="1"/>
</dbReference>
<dbReference type="GO" id="GO:0016020">
    <property type="term" value="C:membrane"/>
    <property type="evidence" value="ECO:0007669"/>
    <property type="project" value="InterPro"/>
</dbReference>
<dbReference type="PANTHER" id="PTHR45138:SF9">
    <property type="entry name" value="DIGUANYLATE CYCLASE DGCM-RELATED"/>
    <property type="match status" value="1"/>
</dbReference>
<evidence type="ECO:0000256" key="1">
    <source>
        <dbReference type="ARBA" id="ARBA00012528"/>
    </source>
</evidence>
<organism evidence="6 7">
    <name type="scientific">Azospira oryzae (strain ATCC BAA-33 / DSM 13638 / PS)</name>
    <name type="common">Dechlorosoma suillum</name>
    <dbReference type="NCBI Taxonomy" id="640081"/>
    <lineage>
        <taxon>Bacteria</taxon>
        <taxon>Pseudomonadati</taxon>
        <taxon>Pseudomonadota</taxon>
        <taxon>Betaproteobacteria</taxon>
        <taxon>Rhodocyclales</taxon>
        <taxon>Rhodocyclaceae</taxon>
        <taxon>Azospira</taxon>
    </lineage>
</organism>
<dbReference type="STRING" id="640081.Dsui_2944"/>
<dbReference type="Pfam" id="PF00990">
    <property type="entry name" value="GGDEF"/>
    <property type="match status" value="1"/>
</dbReference>
<dbReference type="GO" id="GO:0052621">
    <property type="term" value="F:diguanylate cyclase activity"/>
    <property type="evidence" value="ECO:0007669"/>
    <property type="project" value="UniProtKB-EC"/>
</dbReference>
<protein>
    <recommendedName>
        <fullName evidence="1">diguanylate cyclase</fullName>
        <ecNumber evidence="1">2.7.7.65</ecNumber>
    </recommendedName>
</protein>
<keyword evidence="3" id="KW-0472">Membrane</keyword>
<dbReference type="EC" id="2.7.7.65" evidence="1"/>
<dbReference type="InterPro" id="IPR043128">
    <property type="entry name" value="Rev_trsase/Diguanyl_cyclase"/>
</dbReference>
<reference evidence="6 7" key="1">
    <citation type="journal article" date="2012" name="J. Bacteriol.">
        <title>Complete genome sequence of the anaerobic perchlorate-reducing bacterium Azospira suillum strain PS.</title>
        <authorList>
            <person name="Byrne-Bailey K.G."/>
            <person name="Coates J.D."/>
        </authorList>
    </citation>
    <scope>NUCLEOTIDE SEQUENCE [LARGE SCALE GENOMIC DNA]</scope>
    <source>
        <strain evidence="7">ATCC BAA-33 / DSM 13638 / PS</strain>
    </source>
</reference>
<dbReference type="KEGG" id="dsu:Dsui_2944"/>
<dbReference type="PROSITE" id="PS50887">
    <property type="entry name" value="GGDEF"/>
    <property type="match status" value="1"/>
</dbReference>
<dbReference type="Pfam" id="PF00672">
    <property type="entry name" value="HAMP"/>
    <property type="match status" value="1"/>
</dbReference>
<dbReference type="Proteomes" id="UP000005633">
    <property type="component" value="Chromosome"/>
</dbReference>
<dbReference type="Gene3D" id="3.30.70.270">
    <property type="match status" value="1"/>
</dbReference>
<dbReference type="eggNOG" id="COG4191">
    <property type="taxonomic scope" value="Bacteria"/>
</dbReference>
<dbReference type="SUPFAM" id="SSF158472">
    <property type="entry name" value="HAMP domain-like"/>
    <property type="match status" value="1"/>
</dbReference>
<dbReference type="SMART" id="SM00304">
    <property type="entry name" value="HAMP"/>
    <property type="match status" value="1"/>
</dbReference>
<dbReference type="Gene3D" id="3.30.450.20">
    <property type="entry name" value="PAS domain"/>
    <property type="match status" value="1"/>
</dbReference>
<dbReference type="CDD" id="cd01949">
    <property type="entry name" value="GGDEF"/>
    <property type="match status" value="1"/>
</dbReference>
<sequence>MPVAGQQTMTFLPDSFRNRLALLFVGLALLVGLPTYLYLNHIYAAQLLRDRGGALRDLASAVAGVLGENLRERQREIELLAQSPLYRRAPLDSSDFRSSLERVQETYPQYSWIGLADAQGTVRAATGGMLVGQSVVKRPWFINGRQGPFFGDLHEALLLTKLLPPAEGQGPVRFIDFASPVFDEAGHLRGVLAAHAHWRWAAEVVQVMTPHDAATNGLDVFIVNQDNVVIYPDGQEKTLLAPDKAAFNPQSYTIDGWGDAISYLTATAPVREFIAGQSLGWRIVVRQPITRTLADVRHLQRVVLLSLAAATILFLALVWWSATRFSRPLERLAALAHRIEAGEEKTRLEVADAPQEIRGLAAALQDMADALLSHQEALAQSNAQLEEKVSERTAALAQANAELHQLARRDALTGLANRFAANERLQDEFLRMRRHGGSYGLLMLDIDFFKRINDTLGHAGGDEVLRHVAATLRTLVRESDFIARVGGEEFMVILPESSLADAARVGEKIRAGIAASQPPIDRQVTVSVGVALATPEQEDMDLAVRQADTQLYRAKEAGRNRVAGGPQSAT</sequence>
<dbReference type="PANTHER" id="PTHR45138">
    <property type="entry name" value="REGULATORY COMPONENTS OF SENSORY TRANSDUCTION SYSTEM"/>
    <property type="match status" value="1"/>
</dbReference>
<gene>
    <name evidence="6" type="ordered locus">Dsui_2944</name>
</gene>
<feature type="transmembrane region" description="Helical" evidence="3">
    <location>
        <begin position="20"/>
        <end position="39"/>
    </location>
</feature>